<dbReference type="InterPro" id="IPR001544">
    <property type="entry name" value="Aminotrans_IV"/>
</dbReference>
<dbReference type="AlphaFoldDB" id="A0A9W9SK80"/>
<dbReference type="EMBL" id="JAPZBS010000002">
    <property type="protein sequence ID" value="KAJ5380101.1"/>
    <property type="molecule type" value="Genomic_DNA"/>
</dbReference>
<sequence>MATMQKFFAAYDYRQAVLAASTNPFARGIAWVDGELVPLHEARIPLLDQGFMHSDLTYDVPSVWDGRFFRLDDHITRLEASCVKLRLKLPLPREEVKQTLIDMVAKSGIRDAFVEIIVTRGLKGVRGTDPKDIVNRIYMFVQPYVWVMEPEVQPVGGTAIIARTVRRVPPGSMDPTVKNLQWGDLTRGLHEAADRGATYPFLTDGDTNLTEGSGFNIVLVKDGVLYTPQRGVLEGVTRKSVIDVARMNGLEIRVELVPVQKAYDADEIFMCTTAGGIMPITSLDGNPINGGEVGPITKKIWDGYWDIHYDETFSFEIEYKDGNKNTSSGPGL</sequence>
<reference evidence="2" key="2">
    <citation type="journal article" date="2023" name="IMA Fungus">
        <title>Comparative genomic study of the Penicillium genus elucidates a diverse pangenome and 15 lateral gene transfer events.</title>
        <authorList>
            <person name="Petersen C."/>
            <person name="Sorensen T."/>
            <person name="Nielsen M.R."/>
            <person name="Sondergaard T.E."/>
            <person name="Sorensen J.L."/>
            <person name="Fitzpatrick D.A."/>
            <person name="Frisvad J.C."/>
            <person name="Nielsen K.L."/>
        </authorList>
    </citation>
    <scope>NUCLEOTIDE SEQUENCE</scope>
    <source>
        <strain evidence="2">IBT 29864</strain>
    </source>
</reference>
<dbReference type="SUPFAM" id="SSF56752">
    <property type="entry name" value="D-aminoacid aminotransferase-like PLP-dependent enzymes"/>
    <property type="match status" value="1"/>
</dbReference>
<dbReference type="PANTHER" id="PTHR42743:SF11">
    <property type="entry name" value="AMINODEOXYCHORISMATE LYASE"/>
    <property type="match status" value="1"/>
</dbReference>
<dbReference type="OrthoDB" id="25921at2759"/>
<dbReference type="GO" id="GO:0046394">
    <property type="term" value="P:carboxylic acid biosynthetic process"/>
    <property type="evidence" value="ECO:0007669"/>
    <property type="project" value="UniProtKB-ARBA"/>
</dbReference>
<dbReference type="Gene3D" id="3.20.10.10">
    <property type="entry name" value="D-amino Acid Aminotransferase, subunit A, domain 2"/>
    <property type="match status" value="1"/>
</dbReference>
<dbReference type="GeneID" id="81434637"/>
<keyword evidence="2" id="KW-0808">Transferase</keyword>
<dbReference type="InterPro" id="IPR050571">
    <property type="entry name" value="Class-IV_PLP-Dep_Aminotrnsfr"/>
</dbReference>
<dbReference type="GO" id="GO:0008483">
    <property type="term" value="F:transaminase activity"/>
    <property type="evidence" value="ECO:0007669"/>
    <property type="project" value="UniProtKB-KW"/>
</dbReference>
<evidence type="ECO:0000256" key="1">
    <source>
        <dbReference type="ARBA" id="ARBA00009320"/>
    </source>
</evidence>
<dbReference type="RefSeq" id="XP_056557672.1">
    <property type="nucleotide sequence ID" value="XM_056695460.1"/>
</dbReference>
<dbReference type="Pfam" id="PF01063">
    <property type="entry name" value="Aminotran_4"/>
    <property type="match status" value="1"/>
</dbReference>
<accession>A0A9W9SK80</accession>
<organism evidence="2 3">
    <name type="scientific">Penicillium cataractarum</name>
    <dbReference type="NCBI Taxonomy" id="2100454"/>
    <lineage>
        <taxon>Eukaryota</taxon>
        <taxon>Fungi</taxon>
        <taxon>Dikarya</taxon>
        <taxon>Ascomycota</taxon>
        <taxon>Pezizomycotina</taxon>
        <taxon>Eurotiomycetes</taxon>
        <taxon>Eurotiomycetidae</taxon>
        <taxon>Eurotiales</taxon>
        <taxon>Aspergillaceae</taxon>
        <taxon>Penicillium</taxon>
    </lineage>
</organism>
<dbReference type="PANTHER" id="PTHR42743">
    <property type="entry name" value="AMINO-ACID AMINOTRANSFERASE"/>
    <property type="match status" value="1"/>
</dbReference>
<proteinExistence type="inferred from homology"/>
<keyword evidence="3" id="KW-1185">Reference proteome</keyword>
<evidence type="ECO:0000313" key="2">
    <source>
        <dbReference type="EMBL" id="KAJ5380101.1"/>
    </source>
</evidence>
<dbReference type="Gene3D" id="3.30.470.10">
    <property type="match status" value="1"/>
</dbReference>
<reference evidence="2" key="1">
    <citation type="submission" date="2022-11" db="EMBL/GenBank/DDBJ databases">
        <authorList>
            <person name="Petersen C."/>
        </authorList>
    </citation>
    <scope>NUCLEOTIDE SEQUENCE</scope>
    <source>
        <strain evidence="2">IBT 29864</strain>
    </source>
</reference>
<comment type="caution">
    <text evidence="2">The sequence shown here is derived from an EMBL/GenBank/DDBJ whole genome shotgun (WGS) entry which is preliminary data.</text>
</comment>
<gene>
    <name evidence="2" type="ORF">N7496_002529</name>
</gene>
<name>A0A9W9SK80_9EURO</name>
<dbReference type="InterPro" id="IPR043131">
    <property type="entry name" value="BCAT-like_N"/>
</dbReference>
<evidence type="ECO:0000313" key="3">
    <source>
        <dbReference type="Proteomes" id="UP001147782"/>
    </source>
</evidence>
<comment type="similarity">
    <text evidence="1">Belongs to the class-IV pyridoxal-phosphate-dependent aminotransferase family.</text>
</comment>
<dbReference type="Proteomes" id="UP001147782">
    <property type="component" value="Unassembled WGS sequence"/>
</dbReference>
<protein>
    <submittedName>
        <fullName evidence="2">D-aminoacid aminotransferase-like PLP-dependent enzyme</fullName>
    </submittedName>
</protein>
<dbReference type="InterPro" id="IPR043132">
    <property type="entry name" value="BCAT-like_C"/>
</dbReference>
<keyword evidence="2" id="KW-0032">Aminotransferase</keyword>
<dbReference type="InterPro" id="IPR036038">
    <property type="entry name" value="Aminotransferase-like"/>
</dbReference>